<dbReference type="InterPro" id="IPR032675">
    <property type="entry name" value="LRR_dom_sf"/>
</dbReference>
<evidence type="ECO:0000313" key="3">
    <source>
        <dbReference type="EMBL" id="PFX26477.1"/>
    </source>
</evidence>
<dbReference type="Gene3D" id="1.10.533.10">
    <property type="entry name" value="Death Domain, Fas"/>
    <property type="match status" value="1"/>
</dbReference>
<dbReference type="AlphaFoldDB" id="A0A2B4SD38"/>
<dbReference type="PROSITE" id="PS50017">
    <property type="entry name" value="DEATH_DOMAIN"/>
    <property type="match status" value="1"/>
</dbReference>
<dbReference type="CDD" id="cd01670">
    <property type="entry name" value="Death"/>
    <property type="match status" value="1"/>
</dbReference>
<name>A0A2B4SD38_STYPI</name>
<evidence type="ECO:0000259" key="2">
    <source>
        <dbReference type="PROSITE" id="PS50017"/>
    </source>
</evidence>
<protein>
    <recommendedName>
        <fullName evidence="2">Death domain-containing protein</fullName>
    </recommendedName>
</protein>
<dbReference type="SUPFAM" id="SSF47986">
    <property type="entry name" value="DEATH domain"/>
    <property type="match status" value="1"/>
</dbReference>
<dbReference type="OrthoDB" id="5986425at2759"/>
<reference evidence="4" key="1">
    <citation type="journal article" date="2017" name="bioRxiv">
        <title>Comparative analysis of the genomes of Stylophora pistillata and Acropora digitifera provides evidence for extensive differences between species of corals.</title>
        <authorList>
            <person name="Voolstra C.R."/>
            <person name="Li Y."/>
            <person name="Liew Y.J."/>
            <person name="Baumgarten S."/>
            <person name="Zoccola D."/>
            <person name="Flot J.-F."/>
            <person name="Tambutte S."/>
            <person name="Allemand D."/>
            <person name="Aranda M."/>
        </authorList>
    </citation>
    <scope>NUCLEOTIDE SEQUENCE [LARGE SCALE GENOMIC DNA]</scope>
</reference>
<dbReference type="SMART" id="SM00005">
    <property type="entry name" value="DEATH"/>
    <property type="match status" value="1"/>
</dbReference>
<organism evidence="3 4">
    <name type="scientific">Stylophora pistillata</name>
    <name type="common">Smooth cauliflower coral</name>
    <dbReference type="NCBI Taxonomy" id="50429"/>
    <lineage>
        <taxon>Eukaryota</taxon>
        <taxon>Metazoa</taxon>
        <taxon>Cnidaria</taxon>
        <taxon>Anthozoa</taxon>
        <taxon>Hexacorallia</taxon>
        <taxon>Scleractinia</taxon>
        <taxon>Astrocoeniina</taxon>
        <taxon>Pocilloporidae</taxon>
        <taxon>Stylophora</taxon>
    </lineage>
</organism>
<dbReference type="EMBL" id="LSMT01000125">
    <property type="protein sequence ID" value="PFX26477.1"/>
    <property type="molecule type" value="Genomic_DNA"/>
</dbReference>
<dbReference type="Pfam" id="PF00531">
    <property type="entry name" value="Death"/>
    <property type="match status" value="1"/>
</dbReference>
<dbReference type="InterPro" id="IPR000488">
    <property type="entry name" value="Death_dom"/>
</dbReference>
<dbReference type="SUPFAM" id="SSF52047">
    <property type="entry name" value="RNI-like"/>
    <property type="match status" value="1"/>
</dbReference>
<comment type="caution">
    <text evidence="3">The sequence shown here is derived from an EMBL/GenBank/DDBJ whole genome shotgun (WGS) entry which is preliminary data.</text>
</comment>
<evidence type="ECO:0000256" key="1">
    <source>
        <dbReference type="SAM" id="MobiDB-lite"/>
    </source>
</evidence>
<dbReference type="Proteomes" id="UP000225706">
    <property type="component" value="Unassembled WGS sequence"/>
</dbReference>
<dbReference type="Gene3D" id="3.80.10.10">
    <property type="entry name" value="Ribonuclease Inhibitor"/>
    <property type="match status" value="1"/>
</dbReference>
<proteinExistence type="predicted"/>
<feature type="compositionally biased region" description="Low complexity" evidence="1">
    <location>
        <begin position="184"/>
        <end position="196"/>
    </location>
</feature>
<evidence type="ECO:0000313" key="4">
    <source>
        <dbReference type="Proteomes" id="UP000225706"/>
    </source>
</evidence>
<sequence>MDVFIRDDFRGTHGTPNVNTTPQLSLDSTGKSQIMGESTVNSITTVFSPYGCFSQDFFNLPTCLVSSGSPASFSKNVSYLQSPARNVPTRPYFRGNHLTPGVNLPPQLMRDNTRENQTQGESAVNTSTTLVRPLNFPAVPALPLSRAAGSVAQSTHLTFLGSSAYRSVNEACYSNIPLPKHLQSSTVKTKSHSVSVQGKESRRKRRSSPGCSNQDPKQPRVAFVDLAVKQGSPTDDELQELGNEIAGKWMRLGRCLGVKEPNLQDIEQNHRQLPEKGYYMLMHWKQENGSTATYQILNAALQHELVQRKDLAEKICHKNDGGAVKVFEHLTSVRVSDSELDLSKTIPDEQRETDVTPSGVTYKQRRFINLVHDSFDEVESKTELLRHCLNCTEGIIFLWPSGRSISDLVPDRKILNEVSIRGVVFCDRWGCDKMTVLCESLELLNCLHIPLKATENLAAVSAEELLKKFESVKCAGLCGFGCILHFHSGQSLFYFSELELWCDDHAKLFTENFAPSHSASLCPKSSSLKFFRFLDFASGIKEPTMRSFSTIIRDCKSFESFTMADLNESALECLEQIPNPLKCRLRLGGHVFCNSLTSSEVLKLASLLPRFNNLIKFDLSFYDWCAETENKLVCSITHKTLQELRLWNLRMTPAIAAALGRSLPEMLSLKKLWLKGRKGSTVQVEDMKALFGGFNKTFPPLEEFMFSFCGFRGFFVQLTECSRYSPSLREVDLSGSNLNQRDLHGLVCILKSIPNLGIPCLKGNPLGDKNMGGIYRETSTASG</sequence>
<dbReference type="GO" id="GO:0007165">
    <property type="term" value="P:signal transduction"/>
    <property type="evidence" value="ECO:0007669"/>
    <property type="project" value="InterPro"/>
</dbReference>
<keyword evidence="4" id="KW-1185">Reference proteome</keyword>
<accession>A0A2B4SD38</accession>
<gene>
    <name evidence="3" type="ORF">AWC38_SpisGene8872</name>
</gene>
<feature type="region of interest" description="Disordered" evidence="1">
    <location>
        <begin position="182"/>
        <end position="218"/>
    </location>
</feature>
<dbReference type="InterPro" id="IPR011029">
    <property type="entry name" value="DEATH-like_dom_sf"/>
</dbReference>
<feature type="domain" description="Death" evidence="2">
    <location>
        <begin position="234"/>
        <end position="302"/>
    </location>
</feature>